<sequence length="415" mass="46446">MKEEQIQHVKSIIPLPDDYAIADYDGGAGGNFKVTLRFPFTTEEEVVKWKSEFEKESNATFRVSHSRKCLGKVVNFNKWFLCQHSGTGGKRYKTRKTGCQAGMHVTIKKVLNIPSKSKDEYMPKLPTKIIVHWNHNHPVEAASRPTYRDVQPEVKERLMELFRSGHTPGTAVNMYKTLKRVELGEEKYQAAFEDGAYFPSYHYAYRLYTQVYKPKTTTEDLQHPSSPPCNVPTSDTEEIKAVDAGDEAVSHVREAASQSTSTDSCMVTEAKGKLQEVLQKLSQELDANPQSMIPAVNEFCTTFHNLSTQTALLSALHAFGKYSGVPLGKRKRAKKRNGAQLTTESKQMKRHGKSLTTVGPTSKAPCVGEHVNNVLIQKSSGELLSAVFLKCKEPLSLSNSFVNNEVQANEPSYCY</sequence>
<dbReference type="PANTHER" id="PTHR35385:SF2">
    <property type="entry name" value="PROTEIN B, PUTATIVE-RELATED"/>
    <property type="match status" value="1"/>
</dbReference>
<accession>A0ABM1A163</accession>
<evidence type="ECO:0000313" key="3">
    <source>
        <dbReference type="RefSeq" id="XP_012938727.1"/>
    </source>
</evidence>
<gene>
    <name evidence="3" type="primary">LOC101862154</name>
</gene>
<evidence type="ECO:0000313" key="2">
    <source>
        <dbReference type="Proteomes" id="UP000694888"/>
    </source>
</evidence>
<dbReference type="GeneID" id="101862154"/>
<dbReference type="PANTHER" id="PTHR35385">
    <property type="entry name" value="PROTEIN B, PUTATIVE-RELATED-RELATED"/>
    <property type="match status" value="1"/>
</dbReference>
<keyword evidence="2" id="KW-1185">Reference proteome</keyword>
<proteinExistence type="predicted"/>
<feature type="region of interest" description="Disordered" evidence="1">
    <location>
        <begin position="329"/>
        <end position="361"/>
    </location>
</feature>
<evidence type="ECO:0000256" key="1">
    <source>
        <dbReference type="SAM" id="MobiDB-lite"/>
    </source>
</evidence>
<dbReference type="RefSeq" id="XP_012938727.1">
    <property type="nucleotide sequence ID" value="XM_013083273.2"/>
</dbReference>
<name>A0ABM1A163_APLCA</name>
<protein>
    <submittedName>
        <fullName evidence="3">Uncharacterized protein LOC101862154</fullName>
    </submittedName>
</protein>
<dbReference type="Proteomes" id="UP000694888">
    <property type="component" value="Unplaced"/>
</dbReference>
<reference evidence="3" key="1">
    <citation type="submission" date="2025-08" db="UniProtKB">
        <authorList>
            <consortium name="RefSeq"/>
        </authorList>
    </citation>
    <scope>IDENTIFICATION</scope>
</reference>
<organism evidence="2 3">
    <name type="scientific">Aplysia californica</name>
    <name type="common">California sea hare</name>
    <dbReference type="NCBI Taxonomy" id="6500"/>
    <lineage>
        <taxon>Eukaryota</taxon>
        <taxon>Metazoa</taxon>
        <taxon>Spiralia</taxon>
        <taxon>Lophotrochozoa</taxon>
        <taxon>Mollusca</taxon>
        <taxon>Gastropoda</taxon>
        <taxon>Heterobranchia</taxon>
        <taxon>Euthyneura</taxon>
        <taxon>Tectipleura</taxon>
        <taxon>Aplysiida</taxon>
        <taxon>Aplysioidea</taxon>
        <taxon>Aplysiidae</taxon>
        <taxon>Aplysia</taxon>
    </lineage>
</organism>